<feature type="region of interest" description="Disordered" evidence="1">
    <location>
        <begin position="39"/>
        <end position="86"/>
    </location>
</feature>
<evidence type="ECO:0000313" key="4">
    <source>
        <dbReference type="Proteomes" id="UP001627284"/>
    </source>
</evidence>
<dbReference type="CDD" id="cd06410">
    <property type="entry name" value="PB1_UP2"/>
    <property type="match status" value="1"/>
</dbReference>
<dbReference type="Gene3D" id="3.10.20.90">
    <property type="entry name" value="Phosphatidylinositol 3-kinase Catalytic Subunit, Chain A, domain 1"/>
    <property type="match status" value="1"/>
</dbReference>
<dbReference type="PROSITE" id="PS51745">
    <property type="entry name" value="PB1"/>
    <property type="match status" value="1"/>
</dbReference>
<feature type="region of interest" description="Disordered" evidence="1">
    <location>
        <begin position="1"/>
        <end position="20"/>
    </location>
</feature>
<feature type="compositionally biased region" description="Low complexity" evidence="1">
    <location>
        <begin position="284"/>
        <end position="299"/>
    </location>
</feature>
<reference evidence="3 4" key="1">
    <citation type="submission" date="2024-05" db="EMBL/GenBank/DDBJ databases">
        <title>De novo assembly of an allotetraploid wild potato.</title>
        <authorList>
            <person name="Hosaka A.J."/>
        </authorList>
    </citation>
    <scope>NUCLEOTIDE SEQUENCE [LARGE SCALE GENOMIC DNA]</scope>
    <source>
        <tissue evidence="3">Young leaves</tissue>
    </source>
</reference>
<accession>A0ABD2UQX9</accession>
<dbReference type="PANTHER" id="PTHR31066:SF54">
    <property type="entry name" value="MEDIATOR OF RNA POLYMERASE II TRANSCRIPTION SUBUNIT 8"/>
    <property type="match status" value="1"/>
</dbReference>
<gene>
    <name evidence="3" type="ORF">AABB24_007104</name>
</gene>
<dbReference type="AlphaFoldDB" id="A0ABD2UQX9"/>
<protein>
    <recommendedName>
        <fullName evidence="2">PB1 domain-containing protein</fullName>
    </recommendedName>
</protein>
<evidence type="ECO:0000256" key="1">
    <source>
        <dbReference type="SAM" id="MobiDB-lite"/>
    </source>
</evidence>
<dbReference type="InterPro" id="IPR000270">
    <property type="entry name" value="PB1_dom"/>
</dbReference>
<dbReference type="InterPro" id="IPR053198">
    <property type="entry name" value="Gynoecium_Dev_Regulator"/>
</dbReference>
<feature type="non-terminal residue" evidence="3">
    <location>
        <position position="1"/>
    </location>
</feature>
<feature type="region of interest" description="Disordered" evidence="1">
    <location>
        <begin position="276"/>
        <end position="301"/>
    </location>
</feature>
<feature type="region of interest" description="Disordered" evidence="1">
    <location>
        <begin position="390"/>
        <end position="426"/>
    </location>
</feature>
<dbReference type="Pfam" id="PF00564">
    <property type="entry name" value="PB1"/>
    <property type="match status" value="1"/>
</dbReference>
<evidence type="ECO:0000259" key="2">
    <source>
        <dbReference type="PROSITE" id="PS51745"/>
    </source>
</evidence>
<name>A0ABD2UQX9_9SOLN</name>
<feature type="region of interest" description="Disordered" evidence="1">
    <location>
        <begin position="559"/>
        <end position="599"/>
    </location>
</feature>
<comment type="caution">
    <text evidence="3">The sequence shown here is derived from an EMBL/GenBank/DDBJ whole genome shotgun (WGS) entry which is preliminary data.</text>
</comment>
<feature type="region of interest" description="Disordered" evidence="1">
    <location>
        <begin position="679"/>
        <end position="702"/>
    </location>
</feature>
<dbReference type="Proteomes" id="UP001627284">
    <property type="component" value="Unassembled WGS sequence"/>
</dbReference>
<keyword evidence="4" id="KW-1185">Reference proteome</keyword>
<sequence length="702" mass="76386">KTIRHSSPAKHPSTFQIHMEPPLLPISTTVTTAASVAVTMSQPPPPTASHINYSNSVDSSPKSRKTNSWDDQQQQPPNAGGGGGSNGKIRLMCSYGGHIIPRPHDKSLCYIGGDTRIFVTDRNTSLFDLSSRLSKTLLAGGPFWLKYQLPNEDLDSLISVTTDEDLENMIEEYDRVTKTSRIRVFLFTSEFDSVSSSSIGSILQSSTKSEDWFVHALNGATSTSTTKVFSESSSVNCLLGLDDDVGNCNVKSVDGQLEGSFGAKNVKISAHDVQSVPDSPMVETTSSFGSTSSTPSFTSLPPIKVNVEENQRLEIEEQFSQLGVGGKVEQKQEEGGFMGLTSPPAPAAPVVGTVFSGVPVVVGGDYGNRIFSDDERSEQGVTVGYRNPVQTQPQQQQQQPQQLQPKLVLPSDLPSPNPVSSESSVMSGQRHFFYQEPAGQIHSGNNRVFANSVDMKQSDLNNRAQVQQQQVQDAGYAMSVQYDQHQQMYQPQQYVHASKYIHHTPSGPVPMTSYYPIYPSQQQTHPPHPALEHQYPVYLVHSRQLSQAYNLPVQQANYSESAQANVPSNQPQSPPAPSMAAPATGYNHPGNPPASKPEMTAGAYRTAAAGTPQLVQITSGQNQQQYVGYSQIHHPSQPISPTSRATANYAYEFSDPTHAQIYYSQVHAPQFATQYQTMTSSPAVGLHSTSSQLPTEKNQPTN</sequence>
<feature type="compositionally biased region" description="Polar residues" evidence="1">
    <location>
        <begin position="49"/>
        <end position="60"/>
    </location>
</feature>
<dbReference type="SUPFAM" id="SSF54277">
    <property type="entry name" value="CAD &amp; PB1 domains"/>
    <property type="match status" value="1"/>
</dbReference>
<organism evidence="3 4">
    <name type="scientific">Solanum stoloniferum</name>
    <dbReference type="NCBI Taxonomy" id="62892"/>
    <lineage>
        <taxon>Eukaryota</taxon>
        <taxon>Viridiplantae</taxon>
        <taxon>Streptophyta</taxon>
        <taxon>Embryophyta</taxon>
        <taxon>Tracheophyta</taxon>
        <taxon>Spermatophyta</taxon>
        <taxon>Magnoliopsida</taxon>
        <taxon>eudicotyledons</taxon>
        <taxon>Gunneridae</taxon>
        <taxon>Pentapetalae</taxon>
        <taxon>asterids</taxon>
        <taxon>lamiids</taxon>
        <taxon>Solanales</taxon>
        <taxon>Solanaceae</taxon>
        <taxon>Solanoideae</taxon>
        <taxon>Solaneae</taxon>
        <taxon>Solanum</taxon>
    </lineage>
</organism>
<feature type="domain" description="PB1" evidence="2">
    <location>
        <begin position="88"/>
        <end position="187"/>
    </location>
</feature>
<dbReference type="PANTHER" id="PTHR31066">
    <property type="entry name" value="OS05G0427100 PROTEIN-RELATED"/>
    <property type="match status" value="1"/>
</dbReference>
<dbReference type="EMBL" id="JBJKTR010000004">
    <property type="protein sequence ID" value="KAL3369902.1"/>
    <property type="molecule type" value="Genomic_DNA"/>
</dbReference>
<feature type="compositionally biased region" description="Low complexity" evidence="1">
    <location>
        <begin position="390"/>
        <end position="410"/>
    </location>
</feature>
<evidence type="ECO:0000313" key="3">
    <source>
        <dbReference type="EMBL" id="KAL3369902.1"/>
    </source>
</evidence>
<dbReference type="SMART" id="SM00666">
    <property type="entry name" value="PB1"/>
    <property type="match status" value="1"/>
</dbReference>
<proteinExistence type="predicted"/>
<dbReference type="InterPro" id="IPR053793">
    <property type="entry name" value="PB1-like"/>
</dbReference>